<dbReference type="HOGENOM" id="CLU_626286_0_0_1"/>
<gene>
    <name evidence="1" type="ORF">THAPSDRAFT_12014</name>
</gene>
<dbReference type="Proteomes" id="UP000001449">
    <property type="component" value="Chromosome 23"/>
</dbReference>
<dbReference type="AlphaFoldDB" id="B8CG78"/>
<evidence type="ECO:0000313" key="2">
    <source>
        <dbReference type="Proteomes" id="UP000001449"/>
    </source>
</evidence>
<dbReference type="EMBL" id="CM000654">
    <property type="protein sequence ID" value="EED87442.1"/>
    <property type="molecule type" value="Genomic_DNA"/>
</dbReference>
<sequence>MRSTRQICQLYGFEKLECAAMRNAAFETAKEERDADSIVTEDSVPLRDRINSQLFVTRETETGKVLWKRPMQETDMIAHDIDARTNLQHRLPCHSFRSMLPSLAEGKRPPAKSPDWIRSCTRGILFSAWHAYRNERLASNADDAKFYFPEHVYCWFSDEANSTMTTEDEDRWAFYQGIKGLAISDAEGWIMYQMLNDMQGEHFTSFLFHTLKTIKSQMESSWTDQVGVVFSHAEGLQSMSVLQERFKSLGQSLENDNYLCGINLWISLDSAHDSLRVLFYSDRIKSSATTKALSKRATEMTVDVKGEPCIDVFSLVQIIMKEYIVHMQKQTTLLRIMFETGSTGNLTDVYDTPGEVDINEEIEIDTEYIVSFQQFVKIIKTIWPTLMLKEVALLYREAYDMMYPTSQWNQPAPDGISFASFMSAADKRCLFSRVRANL</sequence>
<dbReference type="RefSeq" id="XP_002295138.1">
    <property type="nucleotide sequence ID" value="XM_002295102.1"/>
</dbReference>
<reference evidence="1 2" key="1">
    <citation type="journal article" date="2004" name="Science">
        <title>The genome of the diatom Thalassiosira pseudonana: ecology, evolution, and metabolism.</title>
        <authorList>
            <person name="Armbrust E.V."/>
            <person name="Berges J.A."/>
            <person name="Bowler C."/>
            <person name="Green B.R."/>
            <person name="Martinez D."/>
            <person name="Putnam N.H."/>
            <person name="Zhou S."/>
            <person name="Allen A.E."/>
            <person name="Apt K.E."/>
            <person name="Bechner M."/>
            <person name="Brzezinski M.A."/>
            <person name="Chaal B.K."/>
            <person name="Chiovitti A."/>
            <person name="Davis A.K."/>
            <person name="Demarest M.S."/>
            <person name="Detter J.C."/>
            <person name="Glavina T."/>
            <person name="Goodstein D."/>
            <person name="Hadi M.Z."/>
            <person name="Hellsten U."/>
            <person name="Hildebrand M."/>
            <person name="Jenkins B.D."/>
            <person name="Jurka J."/>
            <person name="Kapitonov V.V."/>
            <person name="Kroger N."/>
            <person name="Lau W.W."/>
            <person name="Lane T.W."/>
            <person name="Larimer F.W."/>
            <person name="Lippmeier J.C."/>
            <person name="Lucas S."/>
            <person name="Medina M."/>
            <person name="Montsant A."/>
            <person name="Obornik M."/>
            <person name="Parker M.S."/>
            <person name="Palenik B."/>
            <person name="Pazour G.J."/>
            <person name="Richardson P.M."/>
            <person name="Rynearson T.A."/>
            <person name="Saito M.A."/>
            <person name="Schwartz D.C."/>
            <person name="Thamatrakoln K."/>
            <person name="Valentin K."/>
            <person name="Vardi A."/>
            <person name="Wilkerson F.P."/>
            <person name="Rokhsar D.S."/>
        </authorList>
    </citation>
    <scope>NUCLEOTIDE SEQUENCE [LARGE SCALE GENOMIC DNA]</scope>
    <source>
        <strain evidence="1 2">CCMP1335</strain>
    </source>
</reference>
<dbReference type="PaxDb" id="35128-Thaps12014"/>
<protein>
    <submittedName>
        <fullName evidence="1">Uncharacterized protein</fullName>
    </submittedName>
</protein>
<organism evidence="1 2">
    <name type="scientific">Thalassiosira pseudonana</name>
    <name type="common">Marine diatom</name>
    <name type="synonym">Cyclotella nana</name>
    <dbReference type="NCBI Taxonomy" id="35128"/>
    <lineage>
        <taxon>Eukaryota</taxon>
        <taxon>Sar</taxon>
        <taxon>Stramenopiles</taxon>
        <taxon>Ochrophyta</taxon>
        <taxon>Bacillariophyta</taxon>
        <taxon>Coscinodiscophyceae</taxon>
        <taxon>Thalassiosirophycidae</taxon>
        <taxon>Thalassiosirales</taxon>
        <taxon>Thalassiosiraceae</taxon>
        <taxon>Thalassiosira</taxon>
    </lineage>
</organism>
<dbReference type="STRING" id="35128.B8CG78"/>
<accession>B8CG78</accession>
<proteinExistence type="predicted"/>
<name>B8CG78_THAPS</name>
<dbReference type="PANTHER" id="PTHR39867">
    <property type="entry name" value="HELICASE ATP-BINDING DOMAIN-CONTAINING PROTEIN"/>
    <property type="match status" value="1"/>
</dbReference>
<dbReference type="GeneID" id="7448279"/>
<reference evidence="1 2" key="2">
    <citation type="journal article" date="2008" name="Nature">
        <title>The Phaeodactylum genome reveals the evolutionary history of diatom genomes.</title>
        <authorList>
            <person name="Bowler C."/>
            <person name="Allen A.E."/>
            <person name="Badger J.H."/>
            <person name="Grimwood J."/>
            <person name="Jabbari K."/>
            <person name="Kuo A."/>
            <person name="Maheswari U."/>
            <person name="Martens C."/>
            <person name="Maumus F."/>
            <person name="Otillar R.P."/>
            <person name="Rayko E."/>
            <person name="Salamov A."/>
            <person name="Vandepoele K."/>
            <person name="Beszteri B."/>
            <person name="Gruber A."/>
            <person name="Heijde M."/>
            <person name="Katinka M."/>
            <person name="Mock T."/>
            <person name="Valentin K."/>
            <person name="Verret F."/>
            <person name="Berges J.A."/>
            <person name="Brownlee C."/>
            <person name="Cadoret J.P."/>
            <person name="Chiovitti A."/>
            <person name="Choi C.J."/>
            <person name="Coesel S."/>
            <person name="De Martino A."/>
            <person name="Detter J.C."/>
            <person name="Durkin C."/>
            <person name="Falciatore A."/>
            <person name="Fournet J."/>
            <person name="Haruta M."/>
            <person name="Huysman M.J."/>
            <person name="Jenkins B.D."/>
            <person name="Jiroutova K."/>
            <person name="Jorgensen R.E."/>
            <person name="Joubert Y."/>
            <person name="Kaplan A."/>
            <person name="Kroger N."/>
            <person name="Kroth P.G."/>
            <person name="La Roche J."/>
            <person name="Lindquist E."/>
            <person name="Lommer M."/>
            <person name="Martin-Jezequel V."/>
            <person name="Lopez P.J."/>
            <person name="Lucas S."/>
            <person name="Mangogna M."/>
            <person name="McGinnis K."/>
            <person name="Medlin L.K."/>
            <person name="Montsant A."/>
            <person name="Oudot-Le Secq M.P."/>
            <person name="Napoli C."/>
            <person name="Obornik M."/>
            <person name="Parker M.S."/>
            <person name="Petit J.L."/>
            <person name="Porcel B.M."/>
            <person name="Poulsen N."/>
            <person name="Robison M."/>
            <person name="Rychlewski L."/>
            <person name="Rynearson T.A."/>
            <person name="Schmutz J."/>
            <person name="Shapiro H."/>
            <person name="Siaut M."/>
            <person name="Stanley M."/>
            <person name="Sussman M.R."/>
            <person name="Taylor A.R."/>
            <person name="Vardi A."/>
            <person name="von Dassow P."/>
            <person name="Vyverman W."/>
            <person name="Willis A."/>
            <person name="Wyrwicz L.S."/>
            <person name="Rokhsar D.S."/>
            <person name="Weissenbach J."/>
            <person name="Armbrust E.V."/>
            <person name="Green B.R."/>
            <person name="Van de Peer Y."/>
            <person name="Grigoriev I.V."/>
        </authorList>
    </citation>
    <scope>NUCLEOTIDE SEQUENCE [LARGE SCALE GENOMIC DNA]</scope>
    <source>
        <strain evidence="1 2">CCMP1335</strain>
    </source>
</reference>
<dbReference type="InParanoid" id="B8CG78"/>
<dbReference type="KEGG" id="tps:THAPSDRAFT_12014"/>
<dbReference type="PANTHER" id="PTHR39867:SF1">
    <property type="entry name" value="HELICASE ATP-BINDING DOMAIN-CONTAINING PROTEIN"/>
    <property type="match status" value="1"/>
</dbReference>
<evidence type="ECO:0000313" key="1">
    <source>
        <dbReference type="EMBL" id="EED87442.1"/>
    </source>
</evidence>
<keyword evidence="2" id="KW-1185">Reference proteome</keyword>